<feature type="non-terminal residue" evidence="1">
    <location>
        <position position="148"/>
    </location>
</feature>
<name>A0A813IAP5_POLGL</name>
<evidence type="ECO:0000313" key="1">
    <source>
        <dbReference type="EMBL" id="CAE8647294.1"/>
    </source>
</evidence>
<sequence length="148" mass="16462">MWMFTPKFLITCRWTVQGTKMMSGINIQILGRSLILDFCACPSRFLLTASDLAHRGSSRHLPLAFTVEQLLWMTHMAAGVATTSASSRSGLRFRTDEKYSLQSEFLKQKKYPQKVPVPDHSVQCVDAVIAESLVVMVAVVVVVVMVAV</sequence>
<reference evidence="1" key="1">
    <citation type="submission" date="2021-02" db="EMBL/GenBank/DDBJ databases">
        <authorList>
            <person name="Dougan E. K."/>
            <person name="Rhodes N."/>
            <person name="Thang M."/>
            <person name="Chan C."/>
        </authorList>
    </citation>
    <scope>NUCLEOTIDE SEQUENCE</scope>
</reference>
<proteinExistence type="predicted"/>
<protein>
    <submittedName>
        <fullName evidence="1">Uncharacterized protein</fullName>
    </submittedName>
</protein>
<dbReference type="Proteomes" id="UP000626109">
    <property type="component" value="Unassembled WGS sequence"/>
</dbReference>
<accession>A0A813IAP5</accession>
<gene>
    <name evidence="1" type="ORF">PGLA2088_LOCUS5553</name>
</gene>
<dbReference type="AlphaFoldDB" id="A0A813IAP5"/>
<organism evidence="1 2">
    <name type="scientific">Polarella glacialis</name>
    <name type="common">Dinoflagellate</name>
    <dbReference type="NCBI Taxonomy" id="89957"/>
    <lineage>
        <taxon>Eukaryota</taxon>
        <taxon>Sar</taxon>
        <taxon>Alveolata</taxon>
        <taxon>Dinophyceae</taxon>
        <taxon>Suessiales</taxon>
        <taxon>Suessiaceae</taxon>
        <taxon>Polarella</taxon>
    </lineage>
</organism>
<evidence type="ECO:0000313" key="2">
    <source>
        <dbReference type="Proteomes" id="UP000626109"/>
    </source>
</evidence>
<comment type="caution">
    <text evidence="1">The sequence shown here is derived from an EMBL/GenBank/DDBJ whole genome shotgun (WGS) entry which is preliminary data.</text>
</comment>
<dbReference type="EMBL" id="CAJNNW010005301">
    <property type="protein sequence ID" value="CAE8647294.1"/>
    <property type="molecule type" value="Genomic_DNA"/>
</dbReference>